<dbReference type="InterPro" id="IPR009000">
    <property type="entry name" value="Transl_B-barrel_sf"/>
</dbReference>
<organism evidence="8 9">
    <name type="scientific">Noviluteimonas gilva</name>
    <dbReference type="NCBI Taxonomy" id="2682097"/>
    <lineage>
        <taxon>Bacteria</taxon>
        <taxon>Pseudomonadati</taxon>
        <taxon>Pseudomonadota</taxon>
        <taxon>Gammaproteobacteria</taxon>
        <taxon>Lysobacterales</taxon>
        <taxon>Lysobacteraceae</taxon>
        <taxon>Noviluteimonas</taxon>
    </lineage>
</organism>
<dbReference type="SUPFAM" id="SSF50346">
    <property type="entry name" value="PRC-barrel domain"/>
    <property type="match status" value="1"/>
</dbReference>
<comment type="subcellular location">
    <subcellularLocation>
        <location evidence="5">Cytoplasm</location>
    </subcellularLocation>
</comment>
<feature type="domain" description="RimM N-terminal" evidence="6">
    <location>
        <begin position="19"/>
        <end position="100"/>
    </location>
</feature>
<gene>
    <name evidence="5 8" type="primary">rimM</name>
    <name evidence="8" type="ORF">GN331_13005</name>
</gene>
<keyword evidence="4 5" id="KW-0143">Chaperone</keyword>
<accession>A0A7C9LHS1</accession>
<comment type="similarity">
    <text evidence="5">Belongs to the RimM family.</text>
</comment>
<dbReference type="PANTHER" id="PTHR33692:SF1">
    <property type="entry name" value="RIBOSOME MATURATION FACTOR RIMM"/>
    <property type="match status" value="1"/>
</dbReference>
<dbReference type="AlphaFoldDB" id="A0A7C9LHS1"/>
<dbReference type="PANTHER" id="PTHR33692">
    <property type="entry name" value="RIBOSOME MATURATION FACTOR RIMM"/>
    <property type="match status" value="1"/>
</dbReference>
<reference evidence="8 9" key="1">
    <citation type="submission" date="2019-12" db="EMBL/GenBank/DDBJ databases">
        <authorList>
            <person name="Xu J."/>
        </authorList>
    </citation>
    <scope>NUCLEOTIDE SEQUENCE [LARGE SCALE GENOMIC DNA]</scope>
    <source>
        <strain evidence="8 9">HX-5-24</strain>
    </source>
</reference>
<dbReference type="InterPro" id="IPR002676">
    <property type="entry name" value="RimM_N"/>
</dbReference>
<dbReference type="GO" id="GO:0005840">
    <property type="term" value="C:ribosome"/>
    <property type="evidence" value="ECO:0007669"/>
    <property type="project" value="InterPro"/>
</dbReference>
<evidence type="ECO:0000256" key="5">
    <source>
        <dbReference type="HAMAP-Rule" id="MF_00014"/>
    </source>
</evidence>
<evidence type="ECO:0000256" key="1">
    <source>
        <dbReference type="ARBA" id="ARBA00022490"/>
    </source>
</evidence>
<dbReference type="InterPro" id="IPR011033">
    <property type="entry name" value="PRC_barrel-like_sf"/>
</dbReference>
<keyword evidence="2 5" id="KW-0690">Ribosome biogenesis</keyword>
<dbReference type="Pfam" id="PF01782">
    <property type="entry name" value="RimM"/>
    <property type="match status" value="1"/>
</dbReference>
<dbReference type="Pfam" id="PF24986">
    <property type="entry name" value="PRC_RimM"/>
    <property type="match status" value="1"/>
</dbReference>
<keyword evidence="1 5" id="KW-0963">Cytoplasm</keyword>
<dbReference type="EMBL" id="WOXT01000004">
    <property type="protein sequence ID" value="MUV15121.1"/>
    <property type="molecule type" value="Genomic_DNA"/>
</dbReference>
<comment type="function">
    <text evidence="5">An accessory protein needed during the final step in the assembly of 30S ribosomal subunit, possibly for assembly of the head region. Essential for efficient processing of 16S rRNA. May be needed both before and after RbfA during the maturation of 16S rRNA. It has affinity for free ribosomal 30S subunits but not for 70S ribosomes.</text>
</comment>
<dbReference type="GO" id="GO:0042274">
    <property type="term" value="P:ribosomal small subunit biogenesis"/>
    <property type="evidence" value="ECO:0007669"/>
    <property type="project" value="UniProtKB-UniRule"/>
</dbReference>
<protein>
    <recommendedName>
        <fullName evidence="5">Ribosome maturation factor RimM</fullName>
    </recommendedName>
</protein>
<evidence type="ECO:0000256" key="4">
    <source>
        <dbReference type="ARBA" id="ARBA00023186"/>
    </source>
</evidence>
<dbReference type="NCBIfam" id="TIGR02273">
    <property type="entry name" value="16S_RimM"/>
    <property type="match status" value="1"/>
</dbReference>
<evidence type="ECO:0000313" key="8">
    <source>
        <dbReference type="EMBL" id="MUV15121.1"/>
    </source>
</evidence>
<name>A0A7C9LHS1_9GAMM</name>
<dbReference type="GO" id="GO:0043022">
    <property type="term" value="F:ribosome binding"/>
    <property type="evidence" value="ECO:0007669"/>
    <property type="project" value="InterPro"/>
</dbReference>
<dbReference type="HAMAP" id="MF_00014">
    <property type="entry name" value="Ribosome_mat_RimM"/>
    <property type="match status" value="1"/>
</dbReference>
<keyword evidence="3 5" id="KW-0698">rRNA processing</keyword>
<dbReference type="GO" id="GO:0005737">
    <property type="term" value="C:cytoplasm"/>
    <property type="evidence" value="ECO:0007669"/>
    <property type="project" value="UniProtKB-SubCell"/>
</dbReference>
<dbReference type="InterPro" id="IPR056792">
    <property type="entry name" value="PRC_RimM"/>
</dbReference>
<evidence type="ECO:0000259" key="7">
    <source>
        <dbReference type="Pfam" id="PF24986"/>
    </source>
</evidence>
<keyword evidence="9" id="KW-1185">Reference proteome</keyword>
<sequence>MSEHDAPQKDILSGRLLLVGKIHGGFGIKGEVKLESFTEPPERIFKYQPWTLRDAQGRERACTGAKGRVTPKGVVAVIPDIADRDAADAMRGTDVFVPRSTLPPPAPGEYYWVDLEGLRVANLEGVDFGTVSHLFSTGANDVLVAQGDRERMIPFVEPDYIKSVDFDARLVIVDWDADF</sequence>
<dbReference type="GO" id="GO:0006364">
    <property type="term" value="P:rRNA processing"/>
    <property type="evidence" value="ECO:0007669"/>
    <property type="project" value="UniProtKB-UniRule"/>
</dbReference>
<proteinExistence type="inferred from homology"/>
<evidence type="ECO:0000259" key="6">
    <source>
        <dbReference type="Pfam" id="PF01782"/>
    </source>
</evidence>
<dbReference type="InterPro" id="IPR036976">
    <property type="entry name" value="RimM_N_sf"/>
</dbReference>
<dbReference type="Proteomes" id="UP000479692">
    <property type="component" value="Unassembled WGS sequence"/>
</dbReference>
<comment type="domain">
    <text evidence="5">The PRC barrel domain binds ribosomal protein uS19.</text>
</comment>
<dbReference type="InterPro" id="IPR011961">
    <property type="entry name" value="RimM"/>
</dbReference>
<dbReference type="SUPFAM" id="SSF50447">
    <property type="entry name" value="Translation proteins"/>
    <property type="match status" value="1"/>
</dbReference>
<dbReference type="Gene3D" id="2.40.30.60">
    <property type="entry name" value="RimM"/>
    <property type="match status" value="1"/>
</dbReference>
<dbReference type="Gene3D" id="2.30.30.240">
    <property type="entry name" value="PRC-barrel domain"/>
    <property type="match status" value="1"/>
</dbReference>
<evidence type="ECO:0000313" key="9">
    <source>
        <dbReference type="Proteomes" id="UP000479692"/>
    </source>
</evidence>
<feature type="domain" description="Ribosome maturation factor RimM PRC barrel" evidence="7">
    <location>
        <begin position="112"/>
        <end position="176"/>
    </location>
</feature>
<comment type="caution">
    <text evidence="8">The sequence shown here is derived from an EMBL/GenBank/DDBJ whole genome shotgun (WGS) entry which is preliminary data.</text>
</comment>
<evidence type="ECO:0000256" key="2">
    <source>
        <dbReference type="ARBA" id="ARBA00022517"/>
    </source>
</evidence>
<dbReference type="RefSeq" id="WP_156642675.1">
    <property type="nucleotide sequence ID" value="NZ_WOXT01000004.1"/>
</dbReference>
<evidence type="ECO:0000256" key="3">
    <source>
        <dbReference type="ARBA" id="ARBA00022552"/>
    </source>
</evidence>
<comment type="subunit">
    <text evidence="5">Binds ribosomal protein uS19.</text>
</comment>